<dbReference type="PANTHER" id="PTHR11102:SF160">
    <property type="entry name" value="ERAD-ASSOCIATED E3 UBIQUITIN-PROTEIN LIGASE COMPONENT HRD3"/>
    <property type="match status" value="1"/>
</dbReference>
<proteinExistence type="predicted"/>
<sequence length="576" mass="68314">MNDRENAHDICNNCESIIYSKQFHKCGIIKDSFFIDYKNLRIEELCSLANKNDTLAQNEIIDFIINLGSDKYVIDNINIFMWYNIFEKCQKNQKYMFTLLCCCDKKIKNKIFHELFPTVKLCAKSGDALAQNNLGFMYEKGIGLEKNSHESIKWYTKSANQGFKYAQNNLGFFYLDNKDYTLAKIYLKKAAFQNDRNAEHKLGQLYFNGIGVKKNYQKAFKWFILSANKNFWAAEHDLAIMYYNGLGVDINLNLAFYWIISSAHKNYTDSQYLLGCIYDNKYFEHYDPKESVKWLTFVANKNNIDAMIKLANHYEINNDYAQTIYWIIKTKSSQYLPKIFSKTKPVHEEYNLKNTLKHYFVQDHAKKLESLLIKKCQILIIQNKYFWHDKNADERTHLCEVIEKKIFQMIKWREKIISRPLLLLSCLKFDKYFLLDSISNKEKSNNIPHIEINKHQEKTKIIPYVKQHTIRSQEYISFEQKNIKFVDKLINHQNNTNDLHGIFDLLENYYKDLIASININKYINIITKSINLITTIKTIYSQFNELLLDEIEYGAYYRNLVFSSDIEFPVSKLINQ</sequence>
<accession>A0ABM7NRE8</accession>
<dbReference type="Gene3D" id="1.25.40.10">
    <property type="entry name" value="Tetratricopeptide repeat domain"/>
    <property type="match status" value="1"/>
</dbReference>
<dbReference type="Pfam" id="PF08238">
    <property type="entry name" value="Sel1"/>
    <property type="match status" value="4"/>
</dbReference>
<evidence type="ECO:0000313" key="1">
    <source>
        <dbReference type="EMBL" id="BCS82742.1"/>
    </source>
</evidence>
<keyword evidence="2" id="KW-1185">Reference proteome</keyword>
<dbReference type="PANTHER" id="PTHR11102">
    <property type="entry name" value="SEL-1-LIKE PROTEIN"/>
    <property type="match status" value="1"/>
</dbReference>
<dbReference type="Proteomes" id="UP001321479">
    <property type="component" value="Segment"/>
</dbReference>
<dbReference type="InterPro" id="IPR011990">
    <property type="entry name" value="TPR-like_helical_dom_sf"/>
</dbReference>
<dbReference type="SMART" id="SM00671">
    <property type="entry name" value="SEL1"/>
    <property type="match status" value="5"/>
</dbReference>
<dbReference type="InterPro" id="IPR006597">
    <property type="entry name" value="Sel1-like"/>
</dbReference>
<dbReference type="RefSeq" id="YP_010841350.1">
    <property type="nucleotide sequence ID" value="NC_079139.1"/>
</dbReference>
<protein>
    <submittedName>
        <fullName evidence="1">Sel1-like repeat-containing protein</fullName>
    </submittedName>
</protein>
<dbReference type="InterPro" id="IPR050767">
    <property type="entry name" value="Sel1_AlgK"/>
</dbReference>
<name>A0ABM7NRE8_9VIRU</name>
<organism evidence="1 2">
    <name type="scientific">Cotonvirus japonicus</name>
    <dbReference type="NCBI Taxonomy" id="2811091"/>
    <lineage>
        <taxon>Viruses</taxon>
        <taxon>Varidnaviria</taxon>
        <taxon>Bamfordvirae</taxon>
        <taxon>Nucleocytoviricota</taxon>
        <taxon>Megaviricetes</taxon>
        <taxon>Imitervirales</taxon>
        <taxon>Mimiviridae</taxon>
        <taxon>Megamimivirinae</taxon>
        <taxon>Cotonvirus</taxon>
        <taxon>Cotonvirus japonicum</taxon>
    </lineage>
</organism>
<dbReference type="SUPFAM" id="SSF81901">
    <property type="entry name" value="HCP-like"/>
    <property type="match status" value="2"/>
</dbReference>
<dbReference type="EMBL" id="AP024483">
    <property type="protein sequence ID" value="BCS82742.1"/>
    <property type="molecule type" value="Genomic_DNA"/>
</dbReference>
<dbReference type="GeneID" id="80557947"/>
<evidence type="ECO:0000313" key="2">
    <source>
        <dbReference type="Proteomes" id="UP001321479"/>
    </source>
</evidence>
<reference evidence="1 2" key="1">
    <citation type="submission" date="2021-02" db="EMBL/GenBank/DDBJ databases">
        <title>Cotonvirus japonicus, which uses Golgi apparatus of host cells for its virion factory, phylogenetically links tailed tupanvirus and icosahedral mimivirus.</title>
        <authorList>
            <person name="Takahashi H."/>
            <person name="Fukaya S."/>
            <person name="Song C."/>
            <person name="Murata K."/>
            <person name="Takemura M."/>
        </authorList>
    </citation>
    <scope>NUCLEOTIDE SEQUENCE [LARGE SCALE GENOMIC DNA]</scope>
</reference>